<protein>
    <submittedName>
        <fullName evidence="1">Uncharacterized protein</fullName>
    </submittedName>
</protein>
<gene>
    <name evidence="1" type="ORF">I553_3519</name>
</gene>
<sequence length="304" mass="33535">MVPILPGGREPDPAGSPGKYRLTFVLAIPGRAVVLDEVNFAKLIAAGDSLLEVASDVHTLRMDGHDDAGNKHALTVNVNGQHRLRDIELEVDADSFMHAASRGHDLIAPALSRWAYLHDAPITTSGFQIIELATGTQLFWVNRMLGAVKAFADTGGASHQDHRILLSAYRDGISSTEPLWQALSLFRLIEGAFKMQGERRAALIAAGRQPPQVECVPADVTTIGQENDYGLRDSLKPYAGQKFTQVRDTIRGKLRNAIAHLDIDSDILIQDRWEDVQKVEQVLPCLRWMARQLLDAELQQTPLQ</sequence>
<comment type="caution">
    <text evidence="1">The sequence shown here is derived from an EMBL/GenBank/DDBJ whole genome shotgun (WGS) entry which is preliminary data.</text>
</comment>
<organism evidence="1">
    <name type="scientific">Mycobacterium xenopi 4042</name>
    <dbReference type="NCBI Taxonomy" id="1299334"/>
    <lineage>
        <taxon>Bacteria</taxon>
        <taxon>Bacillati</taxon>
        <taxon>Actinomycetota</taxon>
        <taxon>Actinomycetes</taxon>
        <taxon>Mycobacteriales</taxon>
        <taxon>Mycobacteriaceae</taxon>
        <taxon>Mycobacterium</taxon>
    </lineage>
</organism>
<accession>X7ZYB5</accession>
<reference evidence="1" key="1">
    <citation type="submission" date="2014-01" db="EMBL/GenBank/DDBJ databases">
        <authorList>
            <person name="Brown-Elliot B."/>
            <person name="Wallace R."/>
            <person name="Lenaerts A."/>
            <person name="Ordway D."/>
            <person name="DeGroote M.A."/>
            <person name="Parker T."/>
            <person name="Sizemore C."/>
            <person name="Tallon L.J."/>
            <person name="Sadzewicz L.K."/>
            <person name="Sengamalay N."/>
            <person name="Fraser C.M."/>
            <person name="Hine E."/>
            <person name="Shefchek K.A."/>
            <person name="Das S.P."/>
            <person name="Tettelin H."/>
        </authorList>
    </citation>
    <scope>NUCLEOTIDE SEQUENCE [LARGE SCALE GENOMIC DNA]</scope>
    <source>
        <strain evidence="1">4042</strain>
    </source>
</reference>
<dbReference type="AlphaFoldDB" id="X7ZYB5"/>
<dbReference type="InterPro" id="IPR035383">
    <property type="entry name" value="MauJ"/>
</dbReference>
<dbReference type="Pfam" id="PF17419">
    <property type="entry name" value="MauJ"/>
    <property type="match status" value="1"/>
</dbReference>
<dbReference type="EMBL" id="JAOB01000068">
    <property type="protein sequence ID" value="EUA24031.1"/>
    <property type="molecule type" value="Genomic_DNA"/>
</dbReference>
<evidence type="ECO:0000313" key="1">
    <source>
        <dbReference type="EMBL" id="EUA24031.1"/>
    </source>
</evidence>
<dbReference type="PATRIC" id="fig|1299334.3.peg.6951"/>
<name>X7ZYB5_MYCXE</name>
<proteinExistence type="predicted"/>